<name>A0A0K1PCZ6_9BACT</name>
<dbReference type="AlphaFoldDB" id="A0A0K1PCZ6"/>
<evidence type="ECO:0000313" key="1">
    <source>
        <dbReference type="EMBL" id="AKU91271.1"/>
    </source>
</evidence>
<dbReference type="STRING" id="1391653.AKJ08_1658"/>
<protein>
    <submittedName>
        <fullName evidence="1">Uncharacterized protein</fullName>
    </submittedName>
</protein>
<dbReference type="KEGG" id="vin:AKJ08_1658"/>
<dbReference type="PATRIC" id="fig|1391653.3.peg.1738"/>
<organism evidence="1 2">
    <name type="scientific">Vulgatibacter incomptus</name>
    <dbReference type="NCBI Taxonomy" id="1391653"/>
    <lineage>
        <taxon>Bacteria</taxon>
        <taxon>Pseudomonadati</taxon>
        <taxon>Myxococcota</taxon>
        <taxon>Myxococcia</taxon>
        <taxon>Myxococcales</taxon>
        <taxon>Cystobacterineae</taxon>
        <taxon>Vulgatibacteraceae</taxon>
        <taxon>Vulgatibacter</taxon>
    </lineage>
</organism>
<accession>A0A0K1PCZ6</accession>
<dbReference type="RefSeq" id="WP_050727485.1">
    <property type="nucleotide sequence ID" value="NZ_CP012332.1"/>
</dbReference>
<sequence length="89" mass="10387">MPTDEEKTKANRLARAIASDISLYNEEKIVKGLEQDNLFDALEAELEEGRDLYRSRVSQELYRTSNFFDRAVVDIIVRSRGHVRSKIWL</sequence>
<dbReference type="Proteomes" id="UP000055590">
    <property type="component" value="Chromosome"/>
</dbReference>
<dbReference type="EMBL" id="CP012332">
    <property type="protein sequence ID" value="AKU91271.1"/>
    <property type="molecule type" value="Genomic_DNA"/>
</dbReference>
<evidence type="ECO:0000313" key="2">
    <source>
        <dbReference type="Proteomes" id="UP000055590"/>
    </source>
</evidence>
<dbReference type="OrthoDB" id="5402300at2"/>
<keyword evidence="2" id="KW-1185">Reference proteome</keyword>
<proteinExistence type="predicted"/>
<gene>
    <name evidence="1" type="ORF">AKJ08_1658</name>
</gene>
<reference evidence="1 2" key="1">
    <citation type="submission" date="2015-08" db="EMBL/GenBank/DDBJ databases">
        <authorList>
            <person name="Babu N.S."/>
            <person name="Beckwith C.J."/>
            <person name="Beseler K.G."/>
            <person name="Brison A."/>
            <person name="Carone J.V."/>
            <person name="Caskin T.P."/>
            <person name="Diamond M."/>
            <person name="Durham M.E."/>
            <person name="Foxe J.M."/>
            <person name="Go M."/>
            <person name="Henderson B.A."/>
            <person name="Jones I.B."/>
            <person name="McGettigan J.A."/>
            <person name="Micheletti S.J."/>
            <person name="Nasrallah M.E."/>
            <person name="Ortiz D."/>
            <person name="Piller C.R."/>
            <person name="Privatt S.R."/>
            <person name="Schneider S.L."/>
            <person name="Sharp S."/>
            <person name="Smith T.C."/>
            <person name="Stanton J.D."/>
            <person name="Ullery H.E."/>
            <person name="Wilson R.J."/>
            <person name="Serrano M.G."/>
            <person name="Buck G."/>
            <person name="Lee V."/>
            <person name="Wang Y."/>
            <person name="Carvalho R."/>
            <person name="Voegtly L."/>
            <person name="Shi R."/>
            <person name="Duckworth R."/>
            <person name="Johnson A."/>
            <person name="Loviza R."/>
            <person name="Walstead R."/>
            <person name="Shah Z."/>
            <person name="Kiflezghi M."/>
            <person name="Wade K."/>
            <person name="Ball S.L."/>
            <person name="Bradley K.W."/>
            <person name="Asai D.J."/>
            <person name="Bowman C.A."/>
            <person name="Russell D.A."/>
            <person name="Pope W.H."/>
            <person name="Jacobs-Sera D."/>
            <person name="Hendrix R.W."/>
            <person name="Hatfull G.F."/>
        </authorList>
    </citation>
    <scope>NUCLEOTIDE SEQUENCE [LARGE SCALE GENOMIC DNA]</scope>
    <source>
        <strain evidence="1 2">DSM 27710</strain>
    </source>
</reference>